<evidence type="ECO:0000259" key="4">
    <source>
        <dbReference type="Pfam" id="PF00171"/>
    </source>
</evidence>
<dbReference type="PANTHER" id="PTHR43353">
    <property type="entry name" value="SUCCINATE-SEMIALDEHYDE DEHYDROGENASE, MITOCHONDRIAL"/>
    <property type="match status" value="1"/>
</dbReference>
<feature type="active site" evidence="2">
    <location>
        <position position="254"/>
    </location>
</feature>
<dbReference type="GeneID" id="85492045"/>
<dbReference type="Pfam" id="PF00171">
    <property type="entry name" value="Aldedh"/>
    <property type="match status" value="1"/>
</dbReference>
<evidence type="ECO:0000256" key="2">
    <source>
        <dbReference type="PROSITE-ProRule" id="PRU10007"/>
    </source>
</evidence>
<organism evidence="5 6">
    <name type="scientific">Cutaneotrichosporon cavernicola</name>
    <dbReference type="NCBI Taxonomy" id="279322"/>
    <lineage>
        <taxon>Eukaryota</taxon>
        <taxon>Fungi</taxon>
        <taxon>Dikarya</taxon>
        <taxon>Basidiomycota</taxon>
        <taxon>Agaricomycotina</taxon>
        <taxon>Tremellomycetes</taxon>
        <taxon>Trichosporonales</taxon>
        <taxon>Trichosporonaceae</taxon>
        <taxon>Cutaneotrichosporon</taxon>
    </lineage>
</organism>
<proteinExistence type="inferred from homology"/>
<feature type="domain" description="Aldehyde dehydrogenase" evidence="4">
    <location>
        <begin position="19"/>
        <end position="481"/>
    </location>
</feature>
<reference evidence="5" key="1">
    <citation type="journal article" date="2023" name="BMC Genomics">
        <title>Chromosome-level genome assemblies of Cutaneotrichosporon spp. (Trichosporonales, Basidiomycota) reveal imbalanced evolution between nucleotide sequences and chromosome synteny.</title>
        <authorList>
            <person name="Kobayashi Y."/>
            <person name="Kayamori A."/>
            <person name="Aoki K."/>
            <person name="Shiwa Y."/>
            <person name="Matsutani M."/>
            <person name="Fujita N."/>
            <person name="Sugita T."/>
            <person name="Iwasaki W."/>
            <person name="Tanaka N."/>
            <person name="Takashima M."/>
        </authorList>
    </citation>
    <scope>NUCLEOTIDE SEQUENCE</scope>
    <source>
        <strain evidence="5">HIS019</strain>
    </source>
</reference>
<dbReference type="InterPro" id="IPR015590">
    <property type="entry name" value="Aldehyde_DH_dom"/>
</dbReference>
<dbReference type="InterPro" id="IPR050740">
    <property type="entry name" value="Aldehyde_DH_Superfamily"/>
</dbReference>
<dbReference type="InterPro" id="IPR016163">
    <property type="entry name" value="Ald_DH_C"/>
</dbReference>
<evidence type="ECO:0000256" key="3">
    <source>
        <dbReference type="RuleBase" id="RU003345"/>
    </source>
</evidence>
<name>A0AA48KXD7_9TREE</name>
<keyword evidence="1 3" id="KW-0560">Oxidoreductase</keyword>
<dbReference type="PROSITE" id="PS00687">
    <property type="entry name" value="ALDEHYDE_DEHYDR_GLU"/>
    <property type="match status" value="1"/>
</dbReference>
<dbReference type="AlphaFoldDB" id="A0AA48KXD7"/>
<gene>
    <name evidence="5" type="ORF">CcaverHIS019_0108920</name>
</gene>
<comment type="similarity">
    <text evidence="3">Belongs to the aldehyde dehydrogenase family.</text>
</comment>
<dbReference type="Gene3D" id="3.40.309.10">
    <property type="entry name" value="Aldehyde Dehydrogenase, Chain A, domain 2"/>
    <property type="match status" value="1"/>
</dbReference>
<dbReference type="GO" id="GO:0009450">
    <property type="term" value="P:gamma-aminobutyric acid catabolic process"/>
    <property type="evidence" value="ECO:0007669"/>
    <property type="project" value="TreeGrafter"/>
</dbReference>
<sequence length="498" mass="52375">MTAKTITNVIGSSIPTPASTFDVVHPGTGKVVHAVQRSTAADIAAAVDAAHGALPGWRSTLLSERKAILSRASALLKDEGSGWAKRLVEANVAETSCGAWWAGEQVGAVPHFIDALVGAADEALKEEMVEFHGSTYKLGREPYGVCLAIAAWNAVTLLTARAIITPLLAGNTVVLKSSEQVPGSQALWVELLRESGLPVGALNIVHVATEDAATLTPDLVADRRVRHVNFTGSTRVGSIIASLAGKNLKPTLMELGGKAPVVLLPDADIEVAASHIIFGAFMNAGQICMSSERVIVPASRYDELVAAIQKAWEGARGPARALFSTASAARVRELIQDAKGKGASDILAAAESEGEGEGEGAHVQPLILGPVHDEMRLHTEESFGPLCVLIPMPDQGGEEALIDEMVKLANDTEYGLSASVWGEDLERAEAVARRIDAGAVHINSPTPADSPVVPHGGWKNSGWGRFNGVEGIRGFTQMRSIEVPGKKAEGMPLHVFEL</sequence>
<keyword evidence="6" id="KW-1185">Reference proteome</keyword>
<dbReference type="RefSeq" id="XP_060453440.1">
    <property type="nucleotide sequence ID" value="XM_060604200.1"/>
</dbReference>
<evidence type="ECO:0000256" key="1">
    <source>
        <dbReference type="ARBA" id="ARBA00023002"/>
    </source>
</evidence>
<protein>
    <recommendedName>
        <fullName evidence="4">Aldehyde dehydrogenase domain-containing protein</fullName>
    </recommendedName>
</protein>
<dbReference type="Proteomes" id="UP001233271">
    <property type="component" value="Chromosome 1"/>
</dbReference>
<evidence type="ECO:0000313" key="6">
    <source>
        <dbReference type="Proteomes" id="UP001233271"/>
    </source>
</evidence>
<dbReference type="Gene3D" id="3.40.605.10">
    <property type="entry name" value="Aldehyde Dehydrogenase, Chain A, domain 1"/>
    <property type="match status" value="1"/>
</dbReference>
<dbReference type="KEGG" id="ccac:CcaHIS019_0108920"/>
<dbReference type="InterPro" id="IPR029510">
    <property type="entry name" value="Ald_DH_CS_GLU"/>
</dbReference>
<dbReference type="InterPro" id="IPR016162">
    <property type="entry name" value="Ald_DH_N"/>
</dbReference>
<dbReference type="SUPFAM" id="SSF53720">
    <property type="entry name" value="ALDH-like"/>
    <property type="match status" value="1"/>
</dbReference>
<dbReference type="PANTHER" id="PTHR43353:SF6">
    <property type="entry name" value="CYTOPLASMIC ALDEHYDE DEHYDROGENASE (EUROFUNG)"/>
    <property type="match status" value="1"/>
</dbReference>
<dbReference type="EMBL" id="AP028212">
    <property type="protein sequence ID" value="BEI88174.1"/>
    <property type="molecule type" value="Genomic_DNA"/>
</dbReference>
<dbReference type="GO" id="GO:0004777">
    <property type="term" value="F:succinate-semialdehyde dehydrogenase (NAD+) activity"/>
    <property type="evidence" value="ECO:0007669"/>
    <property type="project" value="TreeGrafter"/>
</dbReference>
<evidence type="ECO:0000313" key="5">
    <source>
        <dbReference type="EMBL" id="BEI88174.1"/>
    </source>
</evidence>
<accession>A0AA48KXD7</accession>
<dbReference type="InterPro" id="IPR016161">
    <property type="entry name" value="Ald_DH/histidinol_DH"/>
</dbReference>